<dbReference type="Gene3D" id="1.20.5.4130">
    <property type="match status" value="1"/>
</dbReference>
<evidence type="ECO:0000313" key="3">
    <source>
        <dbReference type="Proteomes" id="UP001632038"/>
    </source>
</evidence>
<feature type="compositionally biased region" description="Basic and acidic residues" evidence="1">
    <location>
        <begin position="154"/>
        <end position="164"/>
    </location>
</feature>
<feature type="region of interest" description="Disordered" evidence="1">
    <location>
        <begin position="142"/>
        <end position="164"/>
    </location>
</feature>
<evidence type="ECO:0000313" key="2">
    <source>
        <dbReference type="EMBL" id="KAL3655387.1"/>
    </source>
</evidence>
<gene>
    <name evidence="2" type="ORF">CASFOL_001173</name>
</gene>
<organism evidence="2 3">
    <name type="scientific">Castilleja foliolosa</name>
    <dbReference type="NCBI Taxonomy" id="1961234"/>
    <lineage>
        <taxon>Eukaryota</taxon>
        <taxon>Viridiplantae</taxon>
        <taxon>Streptophyta</taxon>
        <taxon>Embryophyta</taxon>
        <taxon>Tracheophyta</taxon>
        <taxon>Spermatophyta</taxon>
        <taxon>Magnoliopsida</taxon>
        <taxon>eudicotyledons</taxon>
        <taxon>Gunneridae</taxon>
        <taxon>Pentapetalae</taxon>
        <taxon>asterids</taxon>
        <taxon>lamiids</taxon>
        <taxon>Lamiales</taxon>
        <taxon>Orobanchaceae</taxon>
        <taxon>Pedicularideae</taxon>
        <taxon>Castillejinae</taxon>
        <taxon>Castilleja</taxon>
    </lineage>
</organism>
<accession>A0ABD3ENQ6</accession>
<comment type="caution">
    <text evidence="2">The sequence shown here is derived from an EMBL/GenBank/DDBJ whole genome shotgun (WGS) entry which is preliminary data.</text>
</comment>
<protein>
    <submittedName>
        <fullName evidence="2">Uncharacterized protein</fullName>
    </submittedName>
</protein>
<proteinExistence type="predicted"/>
<name>A0ABD3ENQ6_9LAMI</name>
<keyword evidence="3" id="KW-1185">Reference proteome</keyword>
<evidence type="ECO:0000256" key="1">
    <source>
        <dbReference type="SAM" id="MobiDB-lite"/>
    </source>
</evidence>
<dbReference type="EMBL" id="JAVIJP010000002">
    <property type="protein sequence ID" value="KAL3655387.1"/>
    <property type="molecule type" value="Genomic_DNA"/>
</dbReference>
<dbReference type="AlphaFoldDB" id="A0ABD3ENQ6"/>
<dbReference type="Proteomes" id="UP001632038">
    <property type="component" value="Unassembled WGS sequence"/>
</dbReference>
<sequence>MAYACLVSLKQTIQSFVNSSHVSVSPPSRKILDSVYNEAQVFQRVLEILDNDIRKNGLGHGRRQLSVLEAQMKEAACLLEDTLESHVLNLILSQSKPEVESIEDTRRHPFPIIPLDLMDLKRDADSFTRTVKEYIHYFDEHTKDDDDADADDDVTSRNDFGTKK</sequence>
<reference evidence="3" key="1">
    <citation type="journal article" date="2024" name="IScience">
        <title>Strigolactones Initiate the Formation of Haustorium-like Structures in Castilleja.</title>
        <authorList>
            <person name="Buerger M."/>
            <person name="Peterson D."/>
            <person name="Chory J."/>
        </authorList>
    </citation>
    <scope>NUCLEOTIDE SEQUENCE [LARGE SCALE GENOMIC DNA]</scope>
</reference>